<comment type="subcellular location">
    <subcellularLocation>
        <location evidence="1">Membrane</location>
        <topology evidence="1">Multi-pass membrane protein</topology>
    </subcellularLocation>
</comment>
<reference evidence="9" key="2">
    <citation type="submission" date="2020-10" db="EMBL/GenBank/DDBJ databases">
        <authorList>
            <person name="Palmer J.M."/>
        </authorList>
    </citation>
    <scope>NUCLEOTIDE SEQUENCE</scope>
    <source>
        <strain evidence="9">UCD 2041</strain>
    </source>
</reference>
<dbReference type="GO" id="GO:0006621">
    <property type="term" value="P:protein retention in ER lumen"/>
    <property type="evidence" value="ECO:0007669"/>
    <property type="project" value="TreeGrafter"/>
</dbReference>
<feature type="transmembrane region" description="Helical" evidence="7">
    <location>
        <begin position="35"/>
        <end position="53"/>
    </location>
</feature>
<dbReference type="EMBL" id="CP063136">
    <property type="protein sequence ID" value="QOU20856.1"/>
    <property type="molecule type" value="Genomic_DNA"/>
</dbReference>
<dbReference type="InterPro" id="IPR004932">
    <property type="entry name" value="Rer1"/>
</dbReference>
<dbReference type="Proteomes" id="UP000663131">
    <property type="component" value="Chromosome 8"/>
</dbReference>
<dbReference type="KEGG" id="bbrx:BRETT_000570"/>
<feature type="transmembrane region" description="Helical" evidence="7">
    <location>
        <begin position="145"/>
        <end position="162"/>
    </location>
</feature>
<evidence type="ECO:0000256" key="4">
    <source>
        <dbReference type="ARBA" id="ARBA00022989"/>
    </source>
</evidence>
<reference evidence="8 10" key="1">
    <citation type="journal article" date="2020" name="Appl. Microbiol. Biotechnol.">
        <title>Targeted gene deletion in Brettanomyces bruxellensis with an expression-free CRISPR-Cas9 system.</title>
        <authorList>
            <person name="Varela C."/>
            <person name="Bartel C."/>
            <person name="Onetto C."/>
            <person name="Borneman A."/>
        </authorList>
    </citation>
    <scope>NUCLEOTIDE SEQUENCE [LARGE SCALE GENOMIC DNA]</scope>
    <source>
        <strain evidence="8 10">AWRI1613</strain>
    </source>
</reference>
<dbReference type="GO" id="GO:0000139">
    <property type="term" value="C:Golgi membrane"/>
    <property type="evidence" value="ECO:0007669"/>
    <property type="project" value="TreeGrafter"/>
</dbReference>
<accession>A0A8H6BJU2</accession>
<keyword evidence="4 7" id="KW-1133">Transmembrane helix</keyword>
<evidence type="ECO:0000313" key="10">
    <source>
        <dbReference type="Proteomes" id="UP000568158"/>
    </source>
</evidence>
<dbReference type="GeneID" id="64572495"/>
<feature type="transmembrane region" description="Helical" evidence="7">
    <location>
        <begin position="121"/>
        <end position="139"/>
    </location>
</feature>
<evidence type="ECO:0000313" key="8">
    <source>
        <dbReference type="EMBL" id="KAF6012709.1"/>
    </source>
</evidence>
<dbReference type="OMA" id="GWYVVCY"/>
<dbReference type="Proteomes" id="UP000568158">
    <property type="component" value="Unassembled WGS sequence"/>
</dbReference>
<dbReference type="Pfam" id="PF03248">
    <property type="entry name" value="Rer1"/>
    <property type="match status" value="1"/>
</dbReference>
<sequence length="188" mass="22761">MDSGAEASEGSSVKRLLYRIKNTYRYYLDYVTPYMIQRWIGTYVLFALFLARILLTEGWYIVCYTWAIYLLNMFLQFLTPKFDPSLEQEYENESIEEGTSKMDENDEEFKPFIRRLPEFRFWFKSTVATLIALFCSFFSIFDIPVFWPILVLYFIILFVLTMRRQIQHMLKYKYVPFDIGKTTYKNHK</sequence>
<dbReference type="PIRSF" id="PIRSF016013">
    <property type="entry name" value="AtER_Rer1p"/>
    <property type="match status" value="1"/>
</dbReference>
<evidence type="ECO:0000256" key="6">
    <source>
        <dbReference type="PIRNR" id="PIRNR016013"/>
    </source>
</evidence>
<gene>
    <name evidence="8" type="primary">RER1</name>
    <name evidence="9" type="ORF">BRETT_000570</name>
    <name evidence="8" type="ORF">HII12_002231</name>
</gene>
<evidence type="ECO:0000256" key="5">
    <source>
        <dbReference type="ARBA" id="ARBA00023136"/>
    </source>
</evidence>
<keyword evidence="5 6" id="KW-0472">Membrane</keyword>
<comment type="similarity">
    <text evidence="2 6">Belongs to the RER1 family.</text>
</comment>
<dbReference type="EMBL" id="JABCYN010000023">
    <property type="protein sequence ID" value="KAF6012709.1"/>
    <property type="molecule type" value="Genomic_DNA"/>
</dbReference>
<proteinExistence type="inferred from homology"/>
<dbReference type="AlphaFoldDB" id="A0A8H6BJU2"/>
<name>A0A8H6BJU2_DEKBR</name>
<reference evidence="9" key="3">
    <citation type="journal article" name="BMC Genomics">
        <title>New genome assemblies reveal patterns of domestication and adaptation across Brettanomyces (Dekkera) species.</title>
        <authorList>
            <person name="Roach M.J."/>
            <person name="Borneman A.R."/>
        </authorList>
    </citation>
    <scope>NUCLEOTIDE SEQUENCE</scope>
    <source>
        <strain evidence="9">UCD 2041</strain>
    </source>
</reference>
<dbReference type="GO" id="GO:0005783">
    <property type="term" value="C:endoplasmic reticulum"/>
    <property type="evidence" value="ECO:0007669"/>
    <property type="project" value="GOC"/>
</dbReference>
<evidence type="ECO:0000256" key="2">
    <source>
        <dbReference type="ARBA" id="ARBA00006070"/>
    </source>
</evidence>
<keyword evidence="3 7" id="KW-0812">Transmembrane</keyword>
<evidence type="ECO:0000256" key="7">
    <source>
        <dbReference type="SAM" id="Phobius"/>
    </source>
</evidence>
<dbReference type="PANTHER" id="PTHR10743:SF0">
    <property type="entry name" value="PROTEIN RER1"/>
    <property type="match status" value="1"/>
</dbReference>
<dbReference type="OrthoDB" id="448250at2759"/>
<dbReference type="RefSeq" id="XP_041137349.1">
    <property type="nucleotide sequence ID" value="XM_041279135.1"/>
</dbReference>
<evidence type="ECO:0000313" key="9">
    <source>
        <dbReference type="EMBL" id="QOU20856.1"/>
    </source>
</evidence>
<dbReference type="PANTHER" id="PTHR10743">
    <property type="entry name" value="PROTEIN RER1"/>
    <property type="match status" value="1"/>
</dbReference>
<protein>
    <recommendedName>
        <fullName evidence="6">Protein RER1</fullName>
    </recommendedName>
</protein>
<organism evidence="8 10">
    <name type="scientific">Dekkera bruxellensis</name>
    <name type="common">Brettanomyces custersii</name>
    <dbReference type="NCBI Taxonomy" id="5007"/>
    <lineage>
        <taxon>Eukaryota</taxon>
        <taxon>Fungi</taxon>
        <taxon>Dikarya</taxon>
        <taxon>Ascomycota</taxon>
        <taxon>Saccharomycotina</taxon>
        <taxon>Pichiomycetes</taxon>
        <taxon>Pichiales</taxon>
        <taxon>Pichiaceae</taxon>
        <taxon>Brettanomyces</taxon>
    </lineage>
</organism>
<evidence type="ECO:0000256" key="3">
    <source>
        <dbReference type="ARBA" id="ARBA00022692"/>
    </source>
</evidence>
<dbReference type="GO" id="GO:0006890">
    <property type="term" value="P:retrograde vesicle-mediated transport, Golgi to endoplasmic reticulum"/>
    <property type="evidence" value="ECO:0007669"/>
    <property type="project" value="TreeGrafter"/>
</dbReference>
<comment type="function">
    <text evidence="6">Involved in the retrieval of endoplasmic reticulum membrane proteins from the early Golgi compartment.</text>
</comment>
<evidence type="ECO:0000256" key="1">
    <source>
        <dbReference type="ARBA" id="ARBA00004141"/>
    </source>
</evidence>